<dbReference type="InterPro" id="IPR011009">
    <property type="entry name" value="Kinase-like_dom_sf"/>
</dbReference>
<reference evidence="1 2" key="1">
    <citation type="submission" date="2018-06" db="EMBL/GenBank/DDBJ databases">
        <authorList>
            <consortium name="Pathogen Informatics"/>
            <person name="Doyle S."/>
        </authorList>
    </citation>
    <scope>NUCLEOTIDE SEQUENCE [LARGE SCALE GENOMIC DNA]</scope>
    <source>
        <strain evidence="1 2">NCTC12858</strain>
    </source>
</reference>
<keyword evidence="2" id="KW-1185">Reference proteome</keyword>
<keyword evidence="1" id="KW-0808">Transferase</keyword>
<accession>A0A2X4SGE2</accession>
<evidence type="ECO:0000313" key="1">
    <source>
        <dbReference type="EMBL" id="SQH73082.1"/>
    </source>
</evidence>
<gene>
    <name evidence="1" type="ORF">NCTC12858_00926</name>
</gene>
<sequence length="313" mass="36699">MLQYYSSNREQLLCTKEVVARLTEAPTPLPEDIELIYDGRNKLYAIAGRNVVVKSFKVPCFLQRIVYSWLRPSKAKRSYDNAVELQHKQIGTAAPMGYALEYSGGLLRHSYYVSELLNDCSDLRAAMLGKADDPELYASFGRFVGHLHESGVYHKDLSPGNILYNLSKKNEYHFFLIDINRMKCYSHPLPDRLAYGNFARLSDQPWVSELLAKHYADYRKMERETCIKQIQAASDRFYCSKVYKYALRRLRSEGMSPWTFRIAYLQYRLLRIGRRFFGLPKQLFRKETELYRQYLRVGDVRGSLARRENYPNN</sequence>
<evidence type="ECO:0000313" key="2">
    <source>
        <dbReference type="Proteomes" id="UP000249300"/>
    </source>
</evidence>
<name>A0A2X4SGE2_9PORP</name>
<dbReference type="GO" id="GO:0004672">
    <property type="term" value="F:protein kinase activity"/>
    <property type="evidence" value="ECO:0007669"/>
    <property type="project" value="InterPro"/>
</dbReference>
<dbReference type="SUPFAM" id="SSF56112">
    <property type="entry name" value="Protein kinase-like (PK-like)"/>
    <property type="match status" value="1"/>
</dbReference>
<dbReference type="OrthoDB" id="9773772at2"/>
<dbReference type="Gene3D" id="1.10.510.10">
    <property type="entry name" value="Transferase(Phosphotransferase) domain 1"/>
    <property type="match status" value="1"/>
</dbReference>
<dbReference type="PROSITE" id="PS00109">
    <property type="entry name" value="PROTEIN_KINASE_TYR"/>
    <property type="match status" value="1"/>
</dbReference>
<dbReference type="EMBL" id="LS483447">
    <property type="protein sequence ID" value="SQH73082.1"/>
    <property type="molecule type" value="Genomic_DNA"/>
</dbReference>
<dbReference type="AlphaFoldDB" id="A0A2X4SGE2"/>
<proteinExistence type="predicted"/>
<keyword evidence="1" id="KW-0418">Kinase</keyword>
<organism evidence="1 2">
    <name type="scientific">Porphyromonas crevioricanis</name>
    <dbReference type="NCBI Taxonomy" id="393921"/>
    <lineage>
        <taxon>Bacteria</taxon>
        <taxon>Pseudomonadati</taxon>
        <taxon>Bacteroidota</taxon>
        <taxon>Bacteroidia</taxon>
        <taxon>Bacteroidales</taxon>
        <taxon>Porphyromonadaceae</taxon>
        <taxon>Porphyromonas</taxon>
    </lineage>
</organism>
<dbReference type="InterPro" id="IPR008266">
    <property type="entry name" value="Tyr_kinase_AS"/>
</dbReference>
<protein>
    <submittedName>
        <fullName evidence="1">3-deoxy-D-manno-octulosonic-acid kinase</fullName>
    </submittedName>
</protein>
<dbReference type="Pfam" id="PF06293">
    <property type="entry name" value="Kdo"/>
    <property type="match status" value="1"/>
</dbReference>
<dbReference type="KEGG" id="pcre:NCTC12858_00926"/>
<dbReference type="RefSeq" id="WP_023936101.1">
    <property type="nucleotide sequence ID" value="NZ_FUXH01000007.1"/>
</dbReference>
<dbReference type="Proteomes" id="UP000249300">
    <property type="component" value="Chromosome 1"/>
</dbReference>